<gene>
    <name evidence="2" type="ORF">ECRASSUSDP1_LOCUS13879</name>
</gene>
<evidence type="ECO:0000313" key="2">
    <source>
        <dbReference type="EMBL" id="CAI2372548.1"/>
    </source>
</evidence>
<feature type="region of interest" description="Disordered" evidence="1">
    <location>
        <begin position="227"/>
        <end position="287"/>
    </location>
</feature>
<feature type="compositionally biased region" description="Polar residues" evidence="1">
    <location>
        <begin position="270"/>
        <end position="287"/>
    </location>
</feature>
<dbReference type="Proteomes" id="UP001295684">
    <property type="component" value="Unassembled WGS sequence"/>
</dbReference>
<sequence length="528" mass="61079">MSDFKCKHAGCTEKPVFYVSDKRLYMCSHHKDIKYFGHKVEDLISPDTVISQIFSVESSRTDFINLSEKFNNGVIPEENQNLDKIVSEELVHIYQKLNRAIKAKEYFRYASLLKEAAKTGKVLTENKIYFDIINKCVEEFCKAESDDLINIHLIQMKSKNRQSQYFEVFKKLGENRNSDLTKFQEKIDNLKDSIEEEQKKYETIQKDYEKLEDKEQELQKDNKLLKQLLGKKDPETTTLQGPISKNTEESKQVKNESKEESKAEEVPKSTPQLENSEGSASQPTQSSSVVIHENKYFETLFKSFYKFDPTKEKKMDLEAKLVLTPAKKEQMDFICSLNRRLPVMDSIRLSELPPERRDDLCNFLETRFPKHVRRFDFNYSSLYCDILEDYIDALLRASLRVTSIFYLHNLRVSSFRISHLISACKEKKGVGFIDCKLDLSEPINFYGSLKGSKVKIFVLDGCGHSSKGDWANNPDHFENLISGLASEQDFKSNLGDLWVAGNNMKKAEVEELLDRYGFNGVRVLGSKE</sequence>
<protein>
    <submittedName>
        <fullName evidence="2">Uncharacterized protein</fullName>
    </submittedName>
</protein>
<accession>A0AAD1UN18</accession>
<feature type="compositionally biased region" description="Polar residues" evidence="1">
    <location>
        <begin position="236"/>
        <end position="245"/>
    </location>
</feature>
<feature type="compositionally biased region" description="Basic and acidic residues" evidence="1">
    <location>
        <begin position="246"/>
        <end position="267"/>
    </location>
</feature>
<evidence type="ECO:0000313" key="3">
    <source>
        <dbReference type="Proteomes" id="UP001295684"/>
    </source>
</evidence>
<dbReference type="EMBL" id="CAMPGE010013838">
    <property type="protein sequence ID" value="CAI2372548.1"/>
    <property type="molecule type" value="Genomic_DNA"/>
</dbReference>
<keyword evidence="3" id="KW-1185">Reference proteome</keyword>
<dbReference type="AlphaFoldDB" id="A0AAD1UN18"/>
<reference evidence="2" key="1">
    <citation type="submission" date="2023-07" db="EMBL/GenBank/DDBJ databases">
        <authorList>
            <consortium name="AG Swart"/>
            <person name="Singh M."/>
            <person name="Singh A."/>
            <person name="Seah K."/>
            <person name="Emmerich C."/>
        </authorList>
    </citation>
    <scope>NUCLEOTIDE SEQUENCE</scope>
    <source>
        <strain evidence="2">DP1</strain>
    </source>
</reference>
<proteinExistence type="predicted"/>
<comment type="caution">
    <text evidence="2">The sequence shown here is derived from an EMBL/GenBank/DDBJ whole genome shotgun (WGS) entry which is preliminary data.</text>
</comment>
<name>A0AAD1UN18_EUPCR</name>
<organism evidence="2 3">
    <name type="scientific">Euplotes crassus</name>
    <dbReference type="NCBI Taxonomy" id="5936"/>
    <lineage>
        <taxon>Eukaryota</taxon>
        <taxon>Sar</taxon>
        <taxon>Alveolata</taxon>
        <taxon>Ciliophora</taxon>
        <taxon>Intramacronucleata</taxon>
        <taxon>Spirotrichea</taxon>
        <taxon>Hypotrichia</taxon>
        <taxon>Euplotida</taxon>
        <taxon>Euplotidae</taxon>
        <taxon>Moneuplotes</taxon>
    </lineage>
</organism>
<evidence type="ECO:0000256" key="1">
    <source>
        <dbReference type="SAM" id="MobiDB-lite"/>
    </source>
</evidence>